<sequence>MPEEAELSNASRGDSPDADWLIRKVILLANMGIPTPITLTIPAGLVSGILISGKEYLDAFHAQLTGYWDQAAAAKMLEYVQEWKAIYEVPVKGDDEKNIAYIHLRDAKVFTGGQFVPTNEGVLWRGKITSISGFTIGIVDETD</sequence>
<dbReference type="AlphaFoldDB" id="A0A1H3B8B3"/>
<keyword evidence="2" id="KW-1185">Reference proteome</keyword>
<dbReference type="Proteomes" id="UP000243778">
    <property type="component" value="Unassembled WGS sequence"/>
</dbReference>
<evidence type="ECO:0008006" key="3">
    <source>
        <dbReference type="Google" id="ProtNLM"/>
    </source>
</evidence>
<evidence type="ECO:0000313" key="2">
    <source>
        <dbReference type="Proteomes" id="UP000243778"/>
    </source>
</evidence>
<accession>A0A1H3B8B3</accession>
<name>A0A1H3B8B3_9PSED</name>
<dbReference type="EMBL" id="FNNU01000004">
    <property type="protein sequence ID" value="SDX37279.1"/>
    <property type="molecule type" value="Genomic_DNA"/>
</dbReference>
<protein>
    <recommendedName>
        <fullName evidence="3">Gas vesicle protein</fullName>
    </recommendedName>
</protein>
<dbReference type="OrthoDB" id="8075468at2"/>
<gene>
    <name evidence="1" type="ORF">SAMN05216287_2720</name>
</gene>
<reference evidence="2" key="1">
    <citation type="submission" date="2016-10" db="EMBL/GenBank/DDBJ databases">
        <authorList>
            <person name="Varghese N."/>
            <person name="Submissions S."/>
        </authorList>
    </citation>
    <scope>NUCLEOTIDE SEQUENCE [LARGE SCALE GENOMIC DNA]</scope>
    <source>
        <strain evidence="2">NRRL B-59562</strain>
    </source>
</reference>
<evidence type="ECO:0000313" key="1">
    <source>
        <dbReference type="EMBL" id="SDX37279.1"/>
    </source>
</evidence>
<dbReference type="RefSeq" id="WP_090229137.1">
    <property type="nucleotide sequence ID" value="NZ_CAURGU010000035.1"/>
</dbReference>
<organism evidence="1 2">
    <name type="scientific">Pseudomonas kuykendallii</name>
    <dbReference type="NCBI Taxonomy" id="1007099"/>
    <lineage>
        <taxon>Bacteria</taxon>
        <taxon>Pseudomonadati</taxon>
        <taxon>Pseudomonadota</taxon>
        <taxon>Gammaproteobacteria</taxon>
        <taxon>Pseudomonadales</taxon>
        <taxon>Pseudomonadaceae</taxon>
        <taxon>Pseudomonas</taxon>
    </lineage>
</organism>
<proteinExistence type="predicted"/>